<dbReference type="GO" id="GO:0004854">
    <property type="term" value="F:xanthine dehydrogenase activity"/>
    <property type="evidence" value="ECO:0007669"/>
    <property type="project" value="InterPro"/>
</dbReference>
<dbReference type="GO" id="GO:0006144">
    <property type="term" value="P:purine nucleobase metabolic process"/>
    <property type="evidence" value="ECO:0007669"/>
    <property type="project" value="InterPro"/>
</dbReference>
<proteinExistence type="predicted"/>
<dbReference type="OrthoDB" id="9796880at2"/>
<keyword evidence="3" id="KW-0560">Oxidoreductase</keyword>
<keyword evidence="4" id="KW-0408">Iron</keyword>
<dbReference type="GO" id="GO:0046872">
    <property type="term" value="F:metal ion binding"/>
    <property type="evidence" value="ECO:0007669"/>
    <property type="project" value="UniProtKB-KW"/>
</dbReference>
<dbReference type="PROSITE" id="PS51085">
    <property type="entry name" value="2FE2S_FER_2"/>
    <property type="match status" value="1"/>
</dbReference>
<dbReference type="PROSITE" id="PS00197">
    <property type="entry name" value="2FE2S_FER_1"/>
    <property type="match status" value="1"/>
</dbReference>
<dbReference type="SUPFAM" id="SSF47741">
    <property type="entry name" value="CO dehydrogenase ISP C-domain like"/>
    <property type="match status" value="1"/>
</dbReference>
<dbReference type="InterPro" id="IPR036010">
    <property type="entry name" value="2Fe-2S_ferredoxin-like_sf"/>
</dbReference>
<dbReference type="Gene3D" id="3.10.20.30">
    <property type="match status" value="1"/>
</dbReference>
<organism evidence="7 8">
    <name type="scientific">Anaerococcus tetradius</name>
    <dbReference type="NCBI Taxonomy" id="33036"/>
    <lineage>
        <taxon>Bacteria</taxon>
        <taxon>Bacillati</taxon>
        <taxon>Bacillota</taxon>
        <taxon>Tissierellia</taxon>
        <taxon>Tissierellales</taxon>
        <taxon>Peptoniphilaceae</taxon>
        <taxon>Anaerococcus</taxon>
    </lineage>
</organism>
<dbReference type="InterPro" id="IPR002888">
    <property type="entry name" value="2Fe-2S-bd"/>
</dbReference>
<dbReference type="InterPro" id="IPR050033">
    <property type="entry name" value="XdhC_XDHase"/>
</dbReference>
<dbReference type="EMBL" id="LRPM01000041">
    <property type="protein sequence ID" value="KWZ77882.1"/>
    <property type="molecule type" value="Genomic_DNA"/>
</dbReference>
<gene>
    <name evidence="7" type="ORF">HMPREF3200_01091</name>
</gene>
<dbReference type="Pfam" id="PF00111">
    <property type="entry name" value="Fer2"/>
    <property type="match status" value="1"/>
</dbReference>
<evidence type="ECO:0000256" key="3">
    <source>
        <dbReference type="ARBA" id="ARBA00023002"/>
    </source>
</evidence>
<evidence type="ECO:0000256" key="2">
    <source>
        <dbReference type="ARBA" id="ARBA00022723"/>
    </source>
</evidence>
<dbReference type="InterPro" id="IPR001041">
    <property type="entry name" value="2Fe-2S_ferredoxin-type"/>
</dbReference>
<dbReference type="CDD" id="cd00207">
    <property type="entry name" value="fer2"/>
    <property type="match status" value="1"/>
</dbReference>
<evidence type="ECO:0000313" key="8">
    <source>
        <dbReference type="Proteomes" id="UP000070383"/>
    </source>
</evidence>
<dbReference type="NCBIfam" id="NF043084">
    <property type="entry name" value="XdhC_XDHase"/>
    <property type="match status" value="1"/>
</dbReference>
<dbReference type="SUPFAM" id="SSF54292">
    <property type="entry name" value="2Fe-2S ferredoxin-like"/>
    <property type="match status" value="1"/>
</dbReference>
<dbReference type="PANTHER" id="PTHR44379">
    <property type="entry name" value="OXIDOREDUCTASE WITH IRON-SULFUR SUBUNIT"/>
    <property type="match status" value="1"/>
</dbReference>
<protein>
    <submittedName>
        <fullName evidence="7">Putative carbon monoxide dehydrogenase, small subunit</fullName>
    </submittedName>
</protein>
<dbReference type="PATRIC" id="fig|33036.3.peg.1079"/>
<evidence type="ECO:0000313" key="7">
    <source>
        <dbReference type="EMBL" id="KWZ77882.1"/>
    </source>
</evidence>
<dbReference type="InterPro" id="IPR051452">
    <property type="entry name" value="Diverse_Oxidoreductases"/>
</dbReference>
<name>A0A133KE73_9FIRM</name>
<dbReference type="Gene3D" id="1.10.150.120">
    <property type="entry name" value="[2Fe-2S]-binding domain"/>
    <property type="match status" value="1"/>
</dbReference>
<dbReference type="InterPro" id="IPR036884">
    <property type="entry name" value="2Fe-2S-bd_dom_sf"/>
</dbReference>
<dbReference type="GO" id="GO:0051537">
    <property type="term" value="F:2 iron, 2 sulfur cluster binding"/>
    <property type="evidence" value="ECO:0007669"/>
    <property type="project" value="UniProtKB-KW"/>
</dbReference>
<evidence type="ECO:0000256" key="1">
    <source>
        <dbReference type="ARBA" id="ARBA00022714"/>
    </source>
</evidence>
<keyword evidence="5" id="KW-0411">Iron-sulfur</keyword>
<dbReference type="InterPro" id="IPR012675">
    <property type="entry name" value="Beta-grasp_dom_sf"/>
</dbReference>
<evidence type="ECO:0000256" key="5">
    <source>
        <dbReference type="ARBA" id="ARBA00023014"/>
    </source>
</evidence>
<feature type="domain" description="2Fe-2S ferredoxin-type" evidence="6">
    <location>
        <begin position="14"/>
        <end position="100"/>
    </location>
</feature>
<dbReference type="PANTHER" id="PTHR44379:SF8">
    <property type="entry name" value="XANTHINE DEHYDROGENASE IRON-SULFUR-BINDING SUBUNIT XDHC-RELATED"/>
    <property type="match status" value="1"/>
</dbReference>
<dbReference type="Pfam" id="PF01799">
    <property type="entry name" value="Fer2_2"/>
    <property type="match status" value="1"/>
</dbReference>
<evidence type="ECO:0000259" key="6">
    <source>
        <dbReference type="PROSITE" id="PS51085"/>
    </source>
</evidence>
<accession>A0A133KE73</accession>
<comment type="caution">
    <text evidence="7">The sequence shown here is derived from an EMBL/GenBank/DDBJ whole genome shotgun (WGS) entry which is preliminary data.</text>
</comment>
<keyword evidence="1" id="KW-0001">2Fe-2S</keyword>
<keyword evidence="2" id="KW-0479">Metal-binding</keyword>
<keyword evidence="8" id="KW-1185">Reference proteome</keyword>
<dbReference type="InterPro" id="IPR006058">
    <property type="entry name" value="2Fe2S_fd_BS"/>
</dbReference>
<reference evidence="8" key="1">
    <citation type="submission" date="2016-01" db="EMBL/GenBank/DDBJ databases">
        <authorList>
            <person name="Mitreva M."/>
            <person name="Pepin K.H."/>
            <person name="Mihindukulasuriya K.A."/>
            <person name="Fulton R."/>
            <person name="Fronick C."/>
            <person name="O'Laughlin M."/>
            <person name="Miner T."/>
            <person name="Herter B."/>
            <person name="Rosa B.A."/>
            <person name="Cordes M."/>
            <person name="Tomlinson C."/>
            <person name="Wollam A."/>
            <person name="Palsikar V.B."/>
            <person name="Mardis E.R."/>
            <person name="Wilson R.K."/>
        </authorList>
    </citation>
    <scope>NUCLEOTIDE SEQUENCE [LARGE SCALE GENOMIC DNA]</scope>
    <source>
        <strain evidence="8">MJR8151</strain>
    </source>
</reference>
<sequence>MHTKEYGPYAPKAEKISYYKPNYKLVKCRVNGVPVEKMVDKRASLTDFLRGDFGLTSVKKGCEVGECGACSVLIDGESVDSCLSLAIWAEGKDIWTTEGLKASDGSISLVQQAFIDHAAVQCGFCTPGFIIRATEVVHRKIRYTRDELRVELAGNMCRCTGYENILRAVEDAIEIEIAKDGENK</sequence>
<dbReference type="Proteomes" id="UP000070383">
    <property type="component" value="Unassembled WGS sequence"/>
</dbReference>
<dbReference type="STRING" id="33036.HMPREF3200_01091"/>
<dbReference type="RefSeq" id="WP_004836876.1">
    <property type="nucleotide sequence ID" value="NZ_CAMPNK010000007.1"/>
</dbReference>
<dbReference type="AlphaFoldDB" id="A0A133KE73"/>
<evidence type="ECO:0000256" key="4">
    <source>
        <dbReference type="ARBA" id="ARBA00023004"/>
    </source>
</evidence>